<evidence type="ECO:0000259" key="3">
    <source>
        <dbReference type="Pfam" id="PF10908"/>
    </source>
</evidence>
<dbReference type="EMBL" id="OY288114">
    <property type="protein sequence ID" value="CAJ0851121.1"/>
    <property type="molecule type" value="Genomic_DNA"/>
</dbReference>
<feature type="transmembrane region" description="Helical" evidence="2">
    <location>
        <begin position="20"/>
        <end position="41"/>
    </location>
</feature>
<reference evidence="4" key="1">
    <citation type="submission" date="2023-07" db="EMBL/GenBank/DDBJ databases">
        <authorList>
            <person name="Pelsma A.J. K."/>
        </authorList>
    </citation>
    <scope>NUCLEOTIDE SEQUENCE</scope>
</reference>
<feature type="region of interest" description="Disordered" evidence="1">
    <location>
        <begin position="138"/>
        <end position="185"/>
    </location>
</feature>
<feature type="domain" description="Tlde1" evidence="3">
    <location>
        <begin position="268"/>
        <end position="372"/>
    </location>
</feature>
<keyword evidence="2" id="KW-1133">Transmembrane helix</keyword>
<dbReference type="InterPro" id="IPR021225">
    <property type="entry name" value="Tlde1_dom"/>
</dbReference>
<evidence type="ECO:0000313" key="4">
    <source>
        <dbReference type="EMBL" id="CAJ0851121.1"/>
    </source>
</evidence>
<proteinExistence type="predicted"/>
<dbReference type="AlphaFoldDB" id="A0AA48LZJ4"/>
<feature type="compositionally biased region" description="Low complexity" evidence="1">
    <location>
        <begin position="173"/>
        <end position="185"/>
    </location>
</feature>
<accession>A0AA48LZJ4</accession>
<evidence type="ECO:0000256" key="1">
    <source>
        <dbReference type="SAM" id="MobiDB-lite"/>
    </source>
</evidence>
<sequence>MRNQVSYPRVRAPRRAHKIVPALGGAVVSLMTAGLLVQPFLADAAGTVSQPAPETAAVEAAVVEPAAIGLRGSVLADIGPYEPQGFAPRRTGGASNLFVSRAEAAPRMAEAPVPPARPADVQPEKTAALVAAPAPTPAIEAVGAPTPPRRPAEYSVALRPEPPKEQSTDVARTEAAAGPAPRARMARTTAVPAASAERPGFFERLFGGAPQVQTSREAMAYAPTTDTSGLFGGLRSAVAPVNPAARYDRYTAVYDISAHVVYMPDGSRLEAHSGLREHLDDPRYVHVRMRGATPPHLYTLTPREALFHGVEALRLNPVGGGGAIYGRAGLLAHTFMLGPNGDSNGCVSFRDYSAFLQAYKRGEVRRLAVVARL</sequence>
<keyword evidence="2" id="KW-0472">Membrane</keyword>
<protein>
    <recommendedName>
        <fullName evidence="3">Tlde1 domain-containing protein</fullName>
    </recommendedName>
</protein>
<evidence type="ECO:0000256" key="2">
    <source>
        <dbReference type="SAM" id="Phobius"/>
    </source>
</evidence>
<organism evidence="4">
    <name type="scientific">freshwater sediment metagenome</name>
    <dbReference type="NCBI Taxonomy" id="556182"/>
    <lineage>
        <taxon>unclassified sequences</taxon>
        <taxon>metagenomes</taxon>
        <taxon>ecological metagenomes</taxon>
    </lineage>
</organism>
<keyword evidence="2" id="KW-0812">Transmembrane</keyword>
<gene>
    <name evidence="4" type="ORF">AMST5_00370</name>
</gene>
<name>A0AA48LZJ4_9ZZZZ</name>
<dbReference type="Pfam" id="PF10908">
    <property type="entry name" value="Tlde1_dom"/>
    <property type="match status" value="1"/>
</dbReference>